<protein>
    <submittedName>
        <fullName evidence="1">ORF405</fullName>
    </submittedName>
</protein>
<gene>
    <name evidence="1" type="primary">ORF405</name>
    <name evidence="1" type="ORF">KFL_018131240</name>
</gene>
<dbReference type="Proteomes" id="UP000054558">
    <property type="component" value="Chromosome Pltd"/>
</dbReference>
<evidence type="ECO:0000313" key="1">
    <source>
        <dbReference type="EMBL" id="GAQ93774.1"/>
    </source>
</evidence>
<organism evidence="1 2">
    <name type="scientific">Klebsormidium nitens</name>
    <name type="common">Green alga</name>
    <name type="synonym">Ulothrix nitens</name>
    <dbReference type="NCBI Taxonomy" id="105231"/>
    <lineage>
        <taxon>Eukaryota</taxon>
        <taxon>Viridiplantae</taxon>
        <taxon>Streptophyta</taxon>
        <taxon>Klebsormidiophyceae</taxon>
        <taxon>Klebsormidiales</taxon>
        <taxon>Klebsormidiaceae</taxon>
        <taxon>Klebsormidium</taxon>
    </lineage>
</organism>
<dbReference type="EMBL" id="DF238762">
    <property type="protein sequence ID" value="GAQ93774.1"/>
    <property type="molecule type" value="Genomic_DNA"/>
</dbReference>
<proteinExistence type="predicted"/>
<keyword evidence="2" id="KW-1185">Reference proteome</keyword>
<evidence type="ECO:0000313" key="2">
    <source>
        <dbReference type="Proteomes" id="UP000054558"/>
    </source>
</evidence>
<keyword evidence="1" id="KW-0934">Plastid</keyword>
<dbReference type="InParanoid" id="A0A0U9HKX5"/>
<geneLocation type="chloroplast" evidence="1"/>
<keyword evidence="1" id="KW-0150">Chloroplast</keyword>
<dbReference type="AlphaFoldDB" id="A0A0U9HKX5"/>
<name>A0A0U9HKX5_KLENI</name>
<sequence>MDSSPSYCRAVLKNADCGARSRIEITKQDKKKKKHRHSKGRKGSFWRPLKKKLQIRRRKSGKRALIGITASTRDYSQEKDLCEGEGFNPRIIVSSHSEIALIGMAYSLYCQSCMQLPYAIPFLPQILPIIVKTAIANFSTLPNLETSESAPQAVDKVAEGVVKFLPVIDSGINVFDAVRKRNTIPIEKKIQMEISFVHRKVKETLLSAIDDSGLIVVVTEAKIRDLQGIKEMDGSSHRFKTAEELWLSDDIEDAQMAFCDGNPIPLYSRMAATQYLCRWDAPLMISPGAPQLRQRILDNTLAFQTRMRVQLNKIVIFKKPVSQSEPFFTQLHIWANSMPYMRENLYETQKHSFKKTDTYWQEIEPQLIESSFQKGCDKYQEKYGIKISSIDRQNCIKQFIDKKFL</sequence>
<accession>A0A0U9HKX5</accession>
<reference evidence="1 2" key="1">
    <citation type="journal article" date="2014" name="Nat. Commun.">
        <title>Klebsormidium flaccidum genome reveals primary factors for plant terrestrial adaptation.</title>
        <authorList>
            <person name="Hori K."/>
            <person name="Maruyama F."/>
            <person name="Fujisawa T."/>
            <person name="Togashi T."/>
            <person name="Yamamoto N."/>
            <person name="Seo M."/>
            <person name="Sato S."/>
            <person name="Yamada T."/>
            <person name="Mori H."/>
            <person name="Tajima N."/>
            <person name="Moriyama T."/>
            <person name="Ikeuchi M."/>
            <person name="Watanabe M."/>
            <person name="Wada H."/>
            <person name="Kobayashi K."/>
            <person name="Saito M."/>
            <person name="Masuda T."/>
            <person name="Sasaki-Sekimoto Y."/>
            <person name="Mashiguchi K."/>
            <person name="Awai K."/>
            <person name="Shimojima M."/>
            <person name="Masuda S."/>
            <person name="Iwai M."/>
            <person name="Nobusawa T."/>
            <person name="Narise T."/>
            <person name="Kondo S."/>
            <person name="Saito H."/>
            <person name="Sato R."/>
            <person name="Murakawa M."/>
            <person name="Ihara Y."/>
            <person name="Oshima-Yamada Y."/>
            <person name="Ohtaka K."/>
            <person name="Satoh M."/>
            <person name="Sonobe K."/>
            <person name="Ishii M."/>
            <person name="Ohtani R."/>
            <person name="Kanamori-Sato M."/>
            <person name="Honoki R."/>
            <person name="Miyazaki D."/>
            <person name="Mochizuki H."/>
            <person name="Umetsu J."/>
            <person name="Higashi K."/>
            <person name="Shibata D."/>
            <person name="Kamiya Y."/>
            <person name="Sato N."/>
            <person name="Nakamura Y."/>
            <person name="Tabata S."/>
            <person name="Ida S."/>
            <person name="Kurokawa K."/>
            <person name="Ohta H."/>
        </authorList>
    </citation>
    <scope>NUCLEOTIDE SEQUENCE [LARGE SCALE GENOMIC DNA]</scope>
    <source>
        <strain evidence="1 2">NIES-2285</strain>
    </source>
</reference>